<gene>
    <name evidence="2" type="ORF">TSA66_09715</name>
</gene>
<keyword evidence="3" id="KW-1185">Reference proteome</keyword>
<evidence type="ECO:0000313" key="2">
    <source>
        <dbReference type="EMBL" id="KIF81026.1"/>
    </source>
</evidence>
<reference evidence="2 3" key="1">
    <citation type="submission" date="2014-12" db="EMBL/GenBank/DDBJ databases">
        <title>Denitrispirillum autotrophicum gen. nov., sp. nov., Denitrifying, Facultatively Autotrophic Bacteria Isolated from Rice Paddy Soil.</title>
        <authorList>
            <person name="Ishii S."/>
            <person name="Ashida N."/>
            <person name="Ohno H."/>
            <person name="Otsuka S."/>
            <person name="Yokota A."/>
            <person name="Senoo K."/>
        </authorList>
    </citation>
    <scope>NUCLEOTIDE SEQUENCE [LARGE SCALE GENOMIC DNA]</scope>
    <source>
        <strain evidence="2 3">TSA66</strain>
    </source>
</reference>
<accession>A0A0C2BSH8</accession>
<evidence type="ECO:0000259" key="1">
    <source>
        <dbReference type="Pfam" id="PF01370"/>
    </source>
</evidence>
<dbReference type="GO" id="GO:0004029">
    <property type="term" value="F:aldehyde dehydrogenase (NAD+) activity"/>
    <property type="evidence" value="ECO:0007669"/>
    <property type="project" value="TreeGrafter"/>
</dbReference>
<protein>
    <recommendedName>
        <fullName evidence="1">NAD-dependent epimerase/dehydratase domain-containing protein</fullName>
    </recommendedName>
</protein>
<dbReference type="Gene3D" id="3.40.50.720">
    <property type="entry name" value="NAD(P)-binding Rossmann-like Domain"/>
    <property type="match status" value="1"/>
</dbReference>
<dbReference type="SUPFAM" id="SSF51735">
    <property type="entry name" value="NAD(P)-binding Rossmann-fold domains"/>
    <property type="match status" value="1"/>
</dbReference>
<name>A0A0C2BSH8_9BURK</name>
<dbReference type="InterPro" id="IPR036291">
    <property type="entry name" value="NAD(P)-bd_dom_sf"/>
</dbReference>
<sequence length="318" mass="35112">MKVFVTGASGFLGKHLVQRLRQAGHEVGANGRSQECRKAQMLAGVTQVVDGSMENIDAWASTLSGYDVLVHAAAPIEMWGPRPRFREQIVDATARLIDAASRQGVSRFVYINSESVWQDADPLVGIDETLPPAAEPNSYYGHAKKLAEQAVFGYDGPIERIVLRPTFIWGEDCPALAGILQQAAHDGFVWIDSGRAPFEAVHVDNVVEAIVLALDHGRSGEAYAVTDGRECTVRQFFSAIFERTGIRVPHLSLPGRLLRPAAKLMEKTWRAFGAATKPPLTRFEVAFVSQPLHYRIDKIRRELGYQPVFADMPSQLYA</sequence>
<dbReference type="RefSeq" id="WP_040039851.1">
    <property type="nucleotide sequence ID" value="NZ_JWJG01000028.1"/>
</dbReference>
<dbReference type="OrthoDB" id="5292533at2"/>
<comment type="caution">
    <text evidence="2">The sequence shown here is derived from an EMBL/GenBank/DDBJ whole genome shotgun (WGS) entry which is preliminary data.</text>
</comment>
<dbReference type="STRING" id="709839.TSA66_09715"/>
<dbReference type="EMBL" id="JWJG01000028">
    <property type="protein sequence ID" value="KIF81026.1"/>
    <property type="molecule type" value="Genomic_DNA"/>
</dbReference>
<feature type="domain" description="NAD-dependent epimerase/dehydratase" evidence="1">
    <location>
        <begin position="3"/>
        <end position="224"/>
    </location>
</feature>
<dbReference type="Pfam" id="PF01370">
    <property type="entry name" value="Epimerase"/>
    <property type="match status" value="1"/>
</dbReference>
<dbReference type="AlphaFoldDB" id="A0A0C2BSH8"/>
<dbReference type="InterPro" id="IPR001509">
    <property type="entry name" value="Epimerase_deHydtase"/>
</dbReference>
<dbReference type="Proteomes" id="UP000031572">
    <property type="component" value="Unassembled WGS sequence"/>
</dbReference>
<proteinExistence type="predicted"/>
<dbReference type="PANTHER" id="PTHR48079:SF6">
    <property type="entry name" value="NAD(P)-BINDING DOMAIN-CONTAINING PROTEIN-RELATED"/>
    <property type="match status" value="1"/>
</dbReference>
<evidence type="ECO:0000313" key="3">
    <source>
        <dbReference type="Proteomes" id="UP000031572"/>
    </source>
</evidence>
<dbReference type="InterPro" id="IPR051783">
    <property type="entry name" value="NAD(P)-dependent_oxidoreduct"/>
</dbReference>
<dbReference type="PANTHER" id="PTHR48079">
    <property type="entry name" value="PROTEIN YEEZ"/>
    <property type="match status" value="1"/>
</dbReference>
<organism evidence="2 3">
    <name type="scientific">Noviherbaspirillum autotrophicum</name>
    <dbReference type="NCBI Taxonomy" id="709839"/>
    <lineage>
        <taxon>Bacteria</taxon>
        <taxon>Pseudomonadati</taxon>
        <taxon>Pseudomonadota</taxon>
        <taxon>Betaproteobacteria</taxon>
        <taxon>Burkholderiales</taxon>
        <taxon>Oxalobacteraceae</taxon>
        <taxon>Noviherbaspirillum</taxon>
    </lineage>
</organism>
<dbReference type="GO" id="GO:0005737">
    <property type="term" value="C:cytoplasm"/>
    <property type="evidence" value="ECO:0007669"/>
    <property type="project" value="TreeGrafter"/>
</dbReference>